<feature type="region of interest" description="Disordered" evidence="1">
    <location>
        <begin position="1"/>
        <end position="44"/>
    </location>
</feature>
<name>A0A699Y082_TANCI</name>
<organism evidence="2">
    <name type="scientific">Tanacetum cinerariifolium</name>
    <name type="common">Dalmatian daisy</name>
    <name type="synonym">Chrysanthemum cinerariifolium</name>
    <dbReference type="NCBI Taxonomy" id="118510"/>
    <lineage>
        <taxon>Eukaryota</taxon>
        <taxon>Viridiplantae</taxon>
        <taxon>Streptophyta</taxon>
        <taxon>Embryophyta</taxon>
        <taxon>Tracheophyta</taxon>
        <taxon>Spermatophyta</taxon>
        <taxon>Magnoliopsida</taxon>
        <taxon>eudicotyledons</taxon>
        <taxon>Gunneridae</taxon>
        <taxon>Pentapetalae</taxon>
        <taxon>asterids</taxon>
        <taxon>campanulids</taxon>
        <taxon>Asterales</taxon>
        <taxon>Asteraceae</taxon>
        <taxon>Asteroideae</taxon>
        <taxon>Anthemideae</taxon>
        <taxon>Anthemidinae</taxon>
        <taxon>Tanacetum</taxon>
    </lineage>
</organism>
<sequence>APQLPLRRLGRRGRAHARQPAALAGAVHHGARGPQGKGGGPRQRRAVQLPVLLPQRAPAGAVFGRREEEFHP</sequence>
<proteinExistence type="predicted"/>
<evidence type="ECO:0000256" key="1">
    <source>
        <dbReference type="SAM" id="MobiDB-lite"/>
    </source>
</evidence>
<evidence type="ECO:0000313" key="2">
    <source>
        <dbReference type="EMBL" id="GFD61194.1"/>
    </source>
</evidence>
<feature type="compositionally biased region" description="Basic residues" evidence="1">
    <location>
        <begin position="8"/>
        <end position="17"/>
    </location>
</feature>
<dbReference type="AlphaFoldDB" id="A0A699Y082"/>
<dbReference type="EMBL" id="BKCJ011888082">
    <property type="protein sequence ID" value="GFD61194.1"/>
    <property type="molecule type" value="Genomic_DNA"/>
</dbReference>
<reference evidence="2" key="1">
    <citation type="journal article" date="2019" name="Sci. Rep.">
        <title>Draft genome of Tanacetum cinerariifolium, the natural source of mosquito coil.</title>
        <authorList>
            <person name="Yamashiro T."/>
            <person name="Shiraishi A."/>
            <person name="Satake H."/>
            <person name="Nakayama K."/>
        </authorList>
    </citation>
    <scope>NUCLEOTIDE SEQUENCE</scope>
</reference>
<feature type="non-terminal residue" evidence="2">
    <location>
        <position position="1"/>
    </location>
</feature>
<gene>
    <name evidence="2" type="ORF">Tci_933163</name>
</gene>
<protein>
    <submittedName>
        <fullName evidence="2">Uncharacterized protein</fullName>
    </submittedName>
</protein>
<feature type="non-terminal residue" evidence="2">
    <location>
        <position position="72"/>
    </location>
</feature>
<comment type="caution">
    <text evidence="2">The sequence shown here is derived from an EMBL/GenBank/DDBJ whole genome shotgun (WGS) entry which is preliminary data.</text>
</comment>
<accession>A0A699Y082</accession>